<proteinExistence type="predicted"/>
<organism evidence="3">
    <name type="scientific">Geoglobus ahangari</name>
    <dbReference type="NCBI Taxonomy" id="113653"/>
    <lineage>
        <taxon>Archaea</taxon>
        <taxon>Methanobacteriati</taxon>
        <taxon>Methanobacteriota</taxon>
        <taxon>Archaeoglobi</taxon>
        <taxon>Archaeoglobales</taxon>
        <taxon>Archaeoglobaceae</taxon>
        <taxon>Geoglobus</taxon>
    </lineage>
</organism>
<evidence type="ECO:0000313" key="3">
    <source>
        <dbReference type="EMBL" id="HGU59269.1"/>
    </source>
</evidence>
<accession>A0A7C4S5D7</accession>
<feature type="transmembrane region" description="Helical" evidence="1">
    <location>
        <begin position="71"/>
        <end position="87"/>
    </location>
</feature>
<evidence type="ECO:0000256" key="1">
    <source>
        <dbReference type="SAM" id="Phobius"/>
    </source>
</evidence>
<comment type="caution">
    <text evidence="3">The sequence shown here is derived from an EMBL/GenBank/DDBJ whole genome shotgun (WGS) entry which is preliminary data.</text>
</comment>
<name>A0A7C4S5D7_9EURY</name>
<feature type="transmembrane region" description="Helical" evidence="1">
    <location>
        <begin position="46"/>
        <end position="65"/>
    </location>
</feature>
<evidence type="ECO:0000313" key="2">
    <source>
        <dbReference type="EMBL" id="HGE66239.1"/>
    </source>
</evidence>
<dbReference type="EMBL" id="DTPI01000028">
    <property type="protein sequence ID" value="HGE66239.1"/>
    <property type="molecule type" value="Genomic_DNA"/>
</dbReference>
<protein>
    <submittedName>
        <fullName evidence="3">Uncharacterized protein</fullName>
    </submittedName>
</protein>
<keyword evidence="1" id="KW-0812">Transmembrane</keyword>
<keyword evidence="1" id="KW-1133">Transmembrane helix</keyword>
<dbReference type="EMBL" id="DTAK01000020">
    <property type="protein sequence ID" value="HGU59269.1"/>
    <property type="molecule type" value="Genomic_DNA"/>
</dbReference>
<gene>
    <name evidence="3" type="ORF">ENT89_03650</name>
    <name evidence="2" type="ORF">ENX77_03815</name>
</gene>
<sequence length="94" mass="10507">MVGLIYGLLFLILALIEIKINILNSFVLFTISAIFLKGAVKSKENYYFVGALIAIIFAVLSLLVLIATADFSYGLFGFFALPYFFILKRRLTAD</sequence>
<dbReference type="AlphaFoldDB" id="A0A7C4S5D7"/>
<feature type="transmembrane region" description="Helical" evidence="1">
    <location>
        <begin position="6"/>
        <end position="34"/>
    </location>
</feature>
<reference evidence="3" key="1">
    <citation type="journal article" date="2020" name="mSystems">
        <title>Genome- and Community-Level Interaction Insights into Carbon Utilization and Element Cycling Functions of Hydrothermarchaeota in Hydrothermal Sediment.</title>
        <authorList>
            <person name="Zhou Z."/>
            <person name="Liu Y."/>
            <person name="Xu W."/>
            <person name="Pan J."/>
            <person name="Luo Z.H."/>
            <person name="Li M."/>
        </authorList>
    </citation>
    <scope>NUCLEOTIDE SEQUENCE [LARGE SCALE GENOMIC DNA]</scope>
    <source>
        <strain evidence="3">SpSt-62</strain>
        <strain evidence="2">SpSt-97</strain>
    </source>
</reference>
<keyword evidence="1" id="KW-0472">Membrane</keyword>